<keyword evidence="2" id="KW-0808">Transferase</keyword>
<dbReference type="SUPFAM" id="SSF55729">
    <property type="entry name" value="Acyl-CoA N-acyltransferases (Nat)"/>
    <property type="match status" value="1"/>
</dbReference>
<dbReference type="AlphaFoldDB" id="A0A1I6UM71"/>
<dbReference type="InterPro" id="IPR000182">
    <property type="entry name" value="GNAT_dom"/>
</dbReference>
<sequence>MNKTALNINNLTNLWTVAGEVFQGYSEHNGVYCSHIKNTQWPNRLWTGSTLWSGLKHQLIGSMEKIPGLTFSYFNNGHTSPFQTDPDFMLKSKQYGMSMELTEKFKSQKIFDFRTVTNREEAELWSKAFHLAFNYNISVETVLNTMNTIPYILVSEEEVLVGTVILHITEQVAGIHSLGIVPSQRKKGYATEIMYHIMNEAIDSDSKLATLQASEMAKAMYEKMGFKTDFLMENYTLKNEL</sequence>
<evidence type="ECO:0000313" key="3">
    <source>
        <dbReference type="Proteomes" id="UP000183209"/>
    </source>
</evidence>
<dbReference type="Gene3D" id="3.40.630.30">
    <property type="match status" value="1"/>
</dbReference>
<dbReference type="InterPro" id="IPR016181">
    <property type="entry name" value="Acyl_CoA_acyltransferase"/>
</dbReference>
<reference evidence="2 3" key="1">
    <citation type="submission" date="2016-10" db="EMBL/GenBank/DDBJ databases">
        <authorList>
            <person name="de Groot N.N."/>
        </authorList>
    </citation>
    <scope>NUCLEOTIDE SEQUENCE [LARGE SCALE GENOMIC DNA]</scope>
    <source>
        <strain evidence="2 3">CGMCC 1.6114</strain>
    </source>
</reference>
<proteinExistence type="predicted"/>
<dbReference type="RefSeq" id="WP_074979314.1">
    <property type="nucleotide sequence ID" value="NZ_FPAG01000007.1"/>
</dbReference>
<dbReference type="PROSITE" id="PS51186">
    <property type="entry name" value="GNAT"/>
    <property type="match status" value="1"/>
</dbReference>
<evidence type="ECO:0000259" key="1">
    <source>
        <dbReference type="PROSITE" id="PS51186"/>
    </source>
</evidence>
<dbReference type="OrthoDB" id="1096234at2"/>
<dbReference type="Pfam" id="PF00583">
    <property type="entry name" value="Acetyltransf_1"/>
    <property type="match status" value="1"/>
</dbReference>
<dbReference type="EMBL" id="FPAG01000007">
    <property type="protein sequence ID" value="SFT02559.1"/>
    <property type="molecule type" value="Genomic_DNA"/>
</dbReference>
<dbReference type="Proteomes" id="UP000183209">
    <property type="component" value="Unassembled WGS sequence"/>
</dbReference>
<protein>
    <submittedName>
        <fullName evidence="2">Acetyltransferase (GNAT) domain-containing protein</fullName>
    </submittedName>
</protein>
<gene>
    <name evidence="2" type="ORF">SAMN04487906_2585</name>
</gene>
<evidence type="ECO:0000313" key="2">
    <source>
        <dbReference type="EMBL" id="SFT02559.1"/>
    </source>
</evidence>
<name>A0A1I6UM71_9FLAO</name>
<organism evidence="2 3">
    <name type="scientific">Zhouia amylolytica</name>
    <dbReference type="NCBI Taxonomy" id="376730"/>
    <lineage>
        <taxon>Bacteria</taxon>
        <taxon>Pseudomonadati</taxon>
        <taxon>Bacteroidota</taxon>
        <taxon>Flavobacteriia</taxon>
        <taxon>Flavobacteriales</taxon>
        <taxon>Flavobacteriaceae</taxon>
        <taxon>Zhouia</taxon>
    </lineage>
</organism>
<accession>A0A1I6UM71</accession>
<feature type="domain" description="N-acetyltransferase" evidence="1">
    <location>
        <begin position="111"/>
        <end position="241"/>
    </location>
</feature>
<dbReference type="GO" id="GO:0016747">
    <property type="term" value="F:acyltransferase activity, transferring groups other than amino-acyl groups"/>
    <property type="evidence" value="ECO:0007669"/>
    <property type="project" value="InterPro"/>
</dbReference>